<dbReference type="Gene3D" id="3.30.70.270">
    <property type="match status" value="1"/>
</dbReference>
<dbReference type="PANTHER" id="PTHR44757">
    <property type="entry name" value="DIGUANYLATE CYCLASE DGCP"/>
    <property type="match status" value="1"/>
</dbReference>
<dbReference type="PROSITE" id="PS50112">
    <property type="entry name" value="PAS"/>
    <property type="match status" value="1"/>
</dbReference>
<feature type="domain" description="EAL" evidence="3">
    <location>
        <begin position="701"/>
        <end position="955"/>
    </location>
</feature>
<dbReference type="RefSeq" id="WP_409994234.1">
    <property type="nucleotide sequence ID" value="NZ_CM002692.1"/>
</dbReference>
<dbReference type="CDD" id="cd01949">
    <property type="entry name" value="GGDEF"/>
    <property type="match status" value="1"/>
</dbReference>
<dbReference type="PROSITE" id="PS50883">
    <property type="entry name" value="EAL"/>
    <property type="match status" value="1"/>
</dbReference>
<dbReference type="Pfam" id="PF00563">
    <property type="entry name" value="EAL"/>
    <property type="match status" value="1"/>
</dbReference>
<dbReference type="CDD" id="cd00130">
    <property type="entry name" value="PAS"/>
    <property type="match status" value="1"/>
</dbReference>
<dbReference type="SUPFAM" id="SSF55073">
    <property type="entry name" value="Nucleotide cyclase"/>
    <property type="match status" value="1"/>
</dbReference>
<evidence type="ECO:0000259" key="1">
    <source>
        <dbReference type="PROSITE" id="PS50112"/>
    </source>
</evidence>
<dbReference type="InterPro" id="IPR035919">
    <property type="entry name" value="EAL_sf"/>
</dbReference>
<dbReference type="NCBIfam" id="TIGR00254">
    <property type="entry name" value="GGDEF"/>
    <property type="match status" value="1"/>
</dbReference>
<dbReference type="InterPro" id="IPR000014">
    <property type="entry name" value="PAS"/>
</dbReference>
<dbReference type="PROSITE" id="PS50113">
    <property type="entry name" value="PAC"/>
    <property type="match status" value="1"/>
</dbReference>
<dbReference type="InterPro" id="IPR000700">
    <property type="entry name" value="PAS-assoc_C"/>
</dbReference>
<dbReference type="InterPro" id="IPR052155">
    <property type="entry name" value="Biofilm_reg_signaling"/>
</dbReference>
<dbReference type="SUPFAM" id="SSF55785">
    <property type="entry name" value="PYP-like sensor domain (PAS domain)"/>
    <property type="match status" value="1"/>
</dbReference>
<dbReference type="SMART" id="SM00091">
    <property type="entry name" value="PAS"/>
    <property type="match status" value="1"/>
</dbReference>
<dbReference type="InterPro" id="IPR013702">
    <property type="entry name" value="FIST_domain_N"/>
</dbReference>
<dbReference type="NCBIfam" id="TIGR00229">
    <property type="entry name" value="sensory_box"/>
    <property type="match status" value="1"/>
</dbReference>
<evidence type="ECO:0000259" key="3">
    <source>
        <dbReference type="PROSITE" id="PS50883"/>
    </source>
</evidence>
<dbReference type="AlphaFoldDB" id="A0ABC9VJ14"/>
<dbReference type="SMART" id="SM01204">
    <property type="entry name" value="FIST_C"/>
    <property type="match status" value="1"/>
</dbReference>
<sequence>MHQFRCHNVKELCHLIEQYHIAQYDHLFVQIAVNSTDEGDVREIVELIERRLPHAQLLGMMAHREHVGDDARFFICFTSFEKTSVHSVLLPYEEFAHPLELVTYISDTLITEETNLLLLFTNQASNLQPLVRHLPLVNEKMAVIGGCVPKGGMLFSREGLVAGGVVAVSFSGASLRIQSLHPFLWETVGTAFSITKCHENILYELDGKKAAILLQRYLGKEFIERLPFSGTEFPLIVERNGHKECLPVVKVNEDGSVELNGDIEQGEKVKFSYVHAPSLYWNMHDAFHQLTKKWPEAIFFYQGTALQGYAHPMLQQAAATLEQVAPTFAPFVFAELVIKDQYSPIRFAAFSMIALSEGSQNRNRDNVSSSLSVSEAFQGIVTLAHLISTSSRDMEQLHVRAQISEQRYKSLFEHNTDIVYSTDLHGNLTSVNPAFEQVLGYKKEEILYTNSLKYIHPNDIPRVSRYFYRALRGKVQTYNLEIPTKSGEKLLFQIKNVPIVVGGKKVGIYGIGRNITEQKKAEEKIAYLAYYDPDTHLPNRTKLMEIIDEQLEKAERKHRKLAVILIDLDRFKLINDSVGHYAGDEILKQIVQRIQHVLPMGAQLGRFHGDKFCLLLPGGMDAEAAFETATCIAKEVAKPILYESKEFFITASIGICFYPDDGVDKHSLLKNADIAVNMAKKSGGNRIQFYAAKMNEEMLYRLEMEGYLRKALENQELFLCYQPIMDIHTGAIIGNEALIRWHHPKLGLVRPGEFIPLAEETGLIHDIGRWVLTTACRQTKEWQQLGNEQLSVFVNVSATQFQHEHFIDDVKQALKQSQLSPNCLHLELTENSMLRHLSSSIQVMNELKQLGVGIAVDDFGSGYASFSYLKRLPATTLKIDRSFIEQLHTNQSDTAIVKAIITMGHGLGLKTIAEGVETVEQLELLKMLHCRYAQGYVLYPPLAAEELAGYMVAREK</sequence>
<accession>A0ABC9VJ14</accession>
<protein>
    <submittedName>
        <fullName evidence="5">PAS/PAC sensor-containing diguanylate cyclase/phosphodiesterase</fullName>
    </submittedName>
</protein>
<dbReference type="InterPro" id="IPR035965">
    <property type="entry name" value="PAS-like_dom_sf"/>
</dbReference>
<evidence type="ECO:0000259" key="2">
    <source>
        <dbReference type="PROSITE" id="PS50113"/>
    </source>
</evidence>
<dbReference type="SMART" id="SM00052">
    <property type="entry name" value="EAL"/>
    <property type="match status" value="1"/>
</dbReference>
<comment type="caution">
    <text evidence="5">The sequence shown here is derived from an EMBL/GenBank/DDBJ whole genome shotgun (WGS) entry which is preliminary data.</text>
</comment>
<dbReference type="SMART" id="SM00897">
    <property type="entry name" value="FIST"/>
    <property type="match status" value="1"/>
</dbReference>
<dbReference type="EMBL" id="AOTZ01000002">
    <property type="protein sequence ID" value="EZP78747.1"/>
    <property type="molecule type" value="Genomic_DNA"/>
</dbReference>
<proteinExistence type="predicted"/>
<feature type="domain" description="PAS" evidence="1">
    <location>
        <begin position="404"/>
        <end position="474"/>
    </location>
</feature>
<evidence type="ECO:0000313" key="5">
    <source>
        <dbReference type="EMBL" id="EZP78747.1"/>
    </source>
</evidence>
<dbReference type="InterPro" id="IPR043128">
    <property type="entry name" value="Rev_trsase/Diguanyl_cyclase"/>
</dbReference>
<dbReference type="Proteomes" id="UP000023566">
    <property type="component" value="Chromosome"/>
</dbReference>
<dbReference type="CDD" id="cd01948">
    <property type="entry name" value="EAL"/>
    <property type="match status" value="1"/>
</dbReference>
<dbReference type="SUPFAM" id="SSF141868">
    <property type="entry name" value="EAL domain-like"/>
    <property type="match status" value="1"/>
</dbReference>
<dbReference type="InterPro" id="IPR019494">
    <property type="entry name" value="FIST_C"/>
</dbReference>
<evidence type="ECO:0000313" key="6">
    <source>
        <dbReference type="Proteomes" id="UP000023566"/>
    </source>
</evidence>
<dbReference type="Gene3D" id="3.20.20.450">
    <property type="entry name" value="EAL domain"/>
    <property type="match status" value="1"/>
</dbReference>
<dbReference type="Pfam" id="PF00990">
    <property type="entry name" value="GGDEF"/>
    <property type="match status" value="1"/>
</dbReference>
<dbReference type="PROSITE" id="PS50887">
    <property type="entry name" value="GGDEF"/>
    <property type="match status" value="1"/>
</dbReference>
<dbReference type="Pfam" id="PF13426">
    <property type="entry name" value="PAS_9"/>
    <property type="match status" value="1"/>
</dbReference>
<dbReference type="FunFam" id="3.20.20.450:FF:000001">
    <property type="entry name" value="Cyclic di-GMP phosphodiesterase yahA"/>
    <property type="match status" value="1"/>
</dbReference>
<gene>
    <name evidence="5" type="ORF">H839_02726</name>
</gene>
<feature type="domain" description="GGDEF" evidence="4">
    <location>
        <begin position="559"/>
        <end position="692"/>
    </location>
</feature>
<dbReference type="Gene3D" id="3.30.450.20">
    <property type="entry name" value="PAS domain"/>
    <property type="match status" value="1"/>
</dbReference>
<dbReference type="Pfam" id="PF08495">
    <property type="entry name" value="FIST"/>
    <property type="match status" value="1"/>
</dbReference>
<dbReference type="PANTHER" id="PTHR44757:SF2">
    <property type="entry name" value="BIOFILM ARCHITECTURE MAINTENANCE PROTEIN MBAA"/>
    <property type="match status" value="1"/>
</dbReference>
<organism evidence="5 6">
    <name type="scientific">Parageobacillus genomosp. 1</name>
    <dbReference type="NCBI Taxonomy" id="1295642"/>
    <lineage>
        <taxon>Bacteria</taxon>
        <taxon>Bacillati</taxon>
        <taxon>Bacillota</taxon>
        <taxon>Bacilli</taxon>
        <taxon>Bacillales</taxon>
        <taxon>Anoxybacillaceae</taxon>
        <taxon>Parageobacillus</taxon>
    </lineage>
</organism>
<dbReference type="SMART" id="SM00267">
    <property type="entry name" value="GGDEF"/>
    <property type="match status" value="1"/>
</dbReference>
<dbReference type="InterPro" id="IPR000160">
    <property type="entry name" value="GGDEF_dom"/>
</dbReference>
<evidence type="ECO:0000259" key="4">
    <source>
        <dbReference type="PROSITE" id="PS50887"/>
    </source>
</evidence>
<feature type="domain" description="PAC" evidence="2">
    <location>
        <begin position="476"/>
        <end position="527"/>
    </location>
</feature>
<reference evidence="5 6" key="1">
    <citation type="journal article" date="2014" name="Appl. Microbiol. Biotechnol.">
        <title>Transformable facultative thermophile Geobacillus stearothermophilus NUB3621 as a host strain for metabolic engineering.</title>
        <authorList>
            <person name="Blanchard K."/>
            <person name="Robic S."/>
            <person name="Matsumura I."/>
        </authorList>
    </citation>
    <scope>NUCLEOTIDE SEQUENCE [LARGE SCALE GENOMIC DNA]</scope>
    <source>
        <strain evidence="5 6">NUB3621</strain>
    </source>
</reference>
<keyword evidence="6" id="KW-1185">Reference proteome</keyword>
<dbReference type="InterPro" id="IPR001633">
    <property type="entry name" value="EAL_dom"/>
</dbReference>
<dbReference type="InterPro" id="IPR029787">
    <property type="entry name" value="Nucleotide_cyclase"/>
</dbReference>
<name>A0ABC9VJ14_9BACL</name>